<comment type="similarity">
    <text evidence="1">Belongs to the UPF0728 family.</text>
</comment>
<keyword evidence="3" id="KW-1185">Reference proteome</keyword>
<name>A0AAV8XV41_9CUCU</name>
<dbReference type="AlphaFoldDB" id="A0AAV8XV41"/>
<dbReference type="PANTHER" id="PTHR28448">
    <property type="entry name" value="UPF0728 PROTEIN C10ORF53"/>
    <property type="match status" value="1"/>
</dbReference>
<evidence type="ECO:0000313" key="3">
    <source>
        <dbReference type="Proteomes" id="UP001162156"/>
    </source>
</evidence>
<dbReference type="InterPro" id="IPR027885">
    <property type="entry name" value="UPF0728"/>
</dbReference>
<accession>A0AAV8XV41</accession>
<dbReference type="EMBL" id="JANEYF010002780">
    <property type="protein sequence ID" value="KAJ8942340.1"/>
    <property type="molecule type" value="Genomic_DNA"/>
</dbReference>
<dbReference type="Pfam" id="PF15092">
    <property type="entry name" value="UPF0728"/>
    <property type="match status" value="1"/>
</dbReference>
<dbReference type="PANTHER" id="PTHR28448:SF1">
    <property type="entry name" value="UPF0728 PROTEIN C10ORF53"/>
    <property type="match status" value="1"/>
</dbReference>
<evidence type="ECO:0000313" key="2">
    <source>
        <dbReference type="EMBL" id="KAJ8942340.1"/>
    </source>
</evidence>
<evidence type="ECO:0000256" key="1">
    <source>
        <dbReference type="ARBA" id="ARBA00009973"/>
    </source>
</evidence>
<gene>
    <name evidence="2" type="ORF">NQ314_010094</name>
</gene>
<reference evidence="2" key="1">
    <citation type="journal article" date="2023" name="Insect Mol. Biol.">
        <title>Genome sequencing provides insights into the evolution of gene families encoding plant cell wall-degrading enzymes in longhorned beetles.</title>
        <authorList>
            <person name="Shin N.R."/>
            <person name="Okamura Y."/>
            <person name="Kirsch R."/>
            <person name="Pauchet Y."/>
        </authorList>
    </citation>
    <scope>NUCLEOTIDE SEQUENCE</scope>
    <source>
        <strain evidence="2">RBIC_L_NR</strain>
    </source>
</reference>
<proteinExistence type="inferred from homology"/>
<organism evidence="2 3">
    <name type="scientific">Rhamnusium bicolor</name>
    <dbReference type="NCBI Taxonomy" id="1586634"/>
    <lineage>
        <taxon>Eukaryota</taxon>
        <taxon>Metazoa</taxon>
        <taxon>Ecdysozoa</taxon>
        <taxon>Arthropoda</taxon>
        <taxon>Hexapoda</taxon>
        <taxon>Insecta</taxon>
        <taxon>Pterygota</taxon>
        <taxon>Neoptera</taxon>
        <taxon>Endopterygota</taxon>
        <taxon>Coleoptera</taxon>
        <taxon>Polyphaga</taxon>
        <taxon>Cucujiformia</taxon>
        <taxon>Chrysomeloidea</taxon>
        <taxon>Cerambycidae</taxon>
        <taxon>Lepturinae</taxon>
        <taxon>Rhagiini</taxon>
        <taxon>Rhamnusium</taxon>
    </lineage>
</organism>
<sequence>MTFLKILYGPYEAYGVIKHRFQKVRGLYNCLTNMGYEIEIIEVNLINRLTIEIYNRAIFSCDIRNLMFNLDCEDDVVCQKAVSAVQEANARMAAEINIPKYTSIDKGKRHINELKDLKLTQDLLSQADLFFEHPHRWSAN</sequence>
<protein>
    <submittedName>
        <fullName evidence="2">Uncharacterized protein</fullName>
    </submittedName>
</protein>
<comment type="caution">
    <text evidence="2">The sequence shown here is derived from an EMBL/GenBank/DDBJ whole genome shotgun (WGS) entry which is preliminary data.</text>
</comment>
<dbReference type="Proteomes" id="UP001162156">
    <property type="component" value="Unassembled WGS sequence"/>
</dbReference>